<name>A0A2Y8ZY12_9MICO</name>
<accession>A0A2Y8ZY12</accession>
<sequence length="291" mass="30642">MSTAIATRLKVAVAVPALGAGLFAATFAPSQPAAAAPTHVAAVRAQVSSSAITDYVNSHLGTKVGTGQCVSLAIHFGIDVYGLPSTGWGGDAWAWAPGGGGSAQLLASHGFTWHTDGNYQNGDIMVYAKASNMRLGHVAIWYNGQAFEENWNHQQTAQLHSLAGRQAPAGYWRAPGGSTPPPPANPCNPLPPTWSWWEPSKDVQAAIQAELKHDGVYGGPVDGVWGPNTRKGIQIEIRKAGYQGLVNGIPGPRTACYVQKFAAEHGGYTGRINAIPRVNSWNGFLAALRNT</sequence>
<evidence type="ECO:0000313" key="2">
    <source>
        <dbReference type="EMBL" id="SSA34777.1"/>
    </source>
</evidence>
<dbReference type="RefSeq" id="WP_109685605.1">
    <property type="nucleotide sequence ID" value="NZ_QGDN01000001.1"/>
</dbReference>
<dbReference type="Proteomes" id="UP000250028">
    <property type="component" value="Unassembled WGS sequence"/>
</dbReference>
<dbReference type="EMBL" id="UESZ01000001">
    <property type="protein sequence ID" value="SSA34777.1"/>
    <property type="molecule type" value="Genomic_DNA"/>
</dbReference>
<feature type="chain" id="PRO_5016067825" description="Peptidoglycan binding domain-containing protein" evidence="1">
    <location>
        <begin position="36"/>
        <end position="291"/>
    </location>
</feature>
<evidence type="ECO:0008006" key="4">
    <source>
        <dbReference type="Google" id="ProtNLM"/>
    </source>
</evidence>
<dbReference type="AlphaFoldDB" id="A0A2Y8ZY12"/>
<reference evidence="3" key="1">
    <citation type="submission" date="2016-10" db="EMBL/GenBank/DDBJ databases">
        <authorList>
            <person name="Varghese N."/>
            <person name="Submissions S."/>
        </authorList>
    </citation>
    <scope>NUCLEOTIDE SEQUENCE [LARGE SCALE GENOMIC DNA]</scope>
    <source>
        <strain evidence="3">DSM 22951</strain>
    </source>
</reference>
<keyword evidence="3" id="KW-1185">Reference proteome</keyword>
<protein>
    <recommendedName>
        <fullName evidence="4">Peptidoglycan binding domain-containing protein</fullName>
    </recommendedName>
</protein>
<keyword evidence="1" id="KW-0732">Signal</keyword>
<dbReference type="OrthoDB" id="8210007at2"/>
<feature type="signal peptide" evidence="1">
    <location>
        <begin position="1"/>
        <end position="35"/>
    </location>
</feature>
<gene>
    <name evidence="2" type="ORF">SAMN04489750_2104</name>
</gene>
<proteinExistence type="predicted"/>
<organism evidence="2 3">
    <name type="scientific">Branchiibius hedensis</name>
    <dbReference type="NCBI Taxonomy" id="672460"/>
    <lineage>
        <taxon>Bacteria</taxon>
        <taxon>Bacillati</taxon>
        <taxon>Actinomycetota</taxon>
        <taxon>Actinomycetes</taxon>
        <taxon>Micrococcales</taxon>
        <taxon>Dermacoccaceae</taxon>
        <taxon>Branchiibius</taxon>
    </lineage>
</organism>
<evidence type="ECO:0000256" key="1">
    <source>
        <dbReference type="SAM" id="SignalP"/>
    </source>
</evidence>
<evidence type="ECO:0000313" key="3">
    <source>
        <dbReference type="Proteomes" id="UP000250028"/>
    </source>
</evidence>